<dbReference type="Proteomes" id="UP000332515">
    <property type="component" value="Unassembled WGS sequence"/>
</dbReference>
<dbReference type="UniPathway" id="UPA00603">
    <property type="reaction ID" value="UER00660"/>
</dbReference>
<evidence type="ECO:0000256" key="4">
    <source>
        <dbReference type="ARBA" id="ARBA00022723"/>
    </source>
</evidence>
<gene>
    <name evidence="10" type="primary">guaD</name>
    <name evidence="10" type="ORF">F0357_18585</name>
</gene>
<evidence type="ECO:0000256" key="1">
    <source>
        <dbReference type="ARBA" id="ARBA00004984"/>
    </source>
</evidence>
<sequence>MQTPERGLVEILEDALVVVAEDGLIAEIVTADDPRHEGVEAEARAAGRLEVLGEGRYLLPGFVDLHIHAPQWPQLGKALHLPLEDWLQQYTFPLEARYADLAFANAAYRSLVDALLANGTTTAVYYATVHLEATKALADICQAKGQRALIGKVVMDDPALSPDFYRDLSTDQAIADTAAFIDYANGLAGNGTRLVYPTITPRFIPTCTDAGLKALGDLAAATGAHVQTHCSESDWEHGFVLERTGRTDTRALEAFGLMTRRTVLAHANFICDDDMDAIHACGAGVAHCPLSNHYFSNAVFPLRRALEKGVHVGLGTDISGGHDASIFSNIRHAVASSRALADGVDASLPADSRGRPGSAVDFTEAFWLATAGGGIVLDLPIGLLAPGYFFDAMVIDTHAADSDLVVWPELDGLDDVFQRIVYSSGRQNVRKVWVAGRAVVDKG</sequence>
<comment type="cofactor">
    <cofactor evidence="8">
        <name>Zn(2+)</name>
        <dbReference type="ChEBI" id="CHEBI:29105"/>
    </cofactor>
    <text evidence="8">Binds 1 zinc ion per subunit.</text>
</comment>
<dbReference type="EC" id="3.5.4.3" evidence="3 7"/>
<dbReference type="PANTHER" id="PTHR11271">
    <property type="entry name" value="GUANINE DEAMINASE"/>
    <property type="match status" value="1"/>
</dbReference>
<dbReference type="Gene3D" id="3.20.20.140">
    <property type="entry name" value="Metal-dependent hydrolases"/>
    <property type="match status" value="1"/>
</dbReference>
<dbReference type="GO" id="GO:0006147">
    <property type="term" value="P:guanine catabolic process"/>
    <property type="evidence" value="ECO:0007669"/>
    <property type="project" value="UniProtKB-UniRule"/>
</dbReference>
<comment type="function">
    <text evidence="8">Catalyzes the hydrolytic deamination of guanine, producing xanthine and ammonia.</text>
</comment>
<dbReference type="GO" id="GO:0008270">
    <property type="term" value="F:zinc ion binding"/>
    <property type="evidence" value="ECO:0007669"/>
    <property type="project" value="UniProtKB-UniRule"/>
</dbReference>
<dbReference type="Gene3D" id="2.30.40.10">
    <property type="entry name" value="Urease, subunit C, domain 1"/>
    <property type="match status" value="1"/>
</dbReference>
<keyword evidence="4 8" id="KW-0479">Metal-binding</keyword>
<evidence type="ECO:0000256" key="7">
    <source>
        <dbReference type="NCBIfam" id="TIGR02967"/>
    </source>
</evidence>
<accession>A0A6A7Y7E6</accession>
<dbReference type="GO" id="GO:0005829">
    <property type="term" value="C:cytosol"/>
    <property type="evidence" value="ECO:0007669"/>
    <property type="project" value="TreeGrafter"/>
</dbReference>
<dbReference type="SUPFAM" id="SSF51338">
    <property type="entry name" value="Composite domain of metallo-dependent hydrolases"/>
    <property type="match status" value="1"/>
</dbReference>
<dbReference type="NCBIfam" id="TIGR02967">
    <property type="entry name" value="guan_deamin"/>
    <property type="match status" value="1"/>
</dbReference>
<dbReference type="InterPro" id="IPR011059">
    <property type="entry name" value="Metal-dep_hydrolase_composite"/>
</dbReference>
<evidence type="ECO:0000256" key="8">
    <source>
        <dbReference type="RuleBase" id="RU366009"/>
    </source>
</evidence>
<evidence type="ECO:0000256" key="5">
    <source>
        <dbReference type="ARBA" id="ARBA00022801"/>
    </source>
</evidence>
<feature type="domain" description="Amidohydrolase-related" evidence="9">
    <location>
        <begin position="57"/>
        <end position="439"/>
    </location>
</feature>
<comment type="similarity">
    <text evidence="2 8">Belongs to the metallo-dependent hydrolases superfamily. ATZ/TRZ family.</text>
</comment>
<dbReference type="InterPro" id="IPR032466">
    <property type="entry name" value="Metal_Hydrolase"/>
</dbReference>
<dbReference type="AlphaFoldDB" id="A0A6A7Y7E6"/>
<dbReference type="InterPro" id="IPR006680">
    <property type="entry name" value="Amidohydro-rel"/>
</dbReference>
<dbReference type="EMBL" id="VWNA01000001">
    <property type="protein sequence ID" value="MQT14625.1"/>
    <property type="molecule type" value="Genomic_DNA"/>
</dbReference>
<dbReference type="Pfam" id="PF01979">
    <property type="entry name" value="Amidohydro_1"/>
    <property type="match status" value="1"/>
</dbReference>
<comment type="caution">
    <text evidence="10">The sequence shown here is derived from an EMBL/GenBank/DDBJ whole genome shotgun (WGS) entry which is preliminary data.</text>
</comment>
<keyword evidence="5 8" id="KW-0378">Hydrolase</keyword>
<dbReference type="SUPFAM" id="SSF51556">
    <property type="entry name" value="Metallo-dependent hydrolases"/>
    <property type="match status" value="1"/>
</dbReference>
<evidence type="ECO:0000256" key="6">
    <source>
        <dbReference type="ARBA" id="ARBA00022833"/>
    </source>
</evidence>
<organism evidence="10 11">
    <name type="scientific">Segnochrobactrum spirostomi</name>
    <dbReference type="NCBI Taxonomy" id="2608987"/>
    <lineage>
        <taxon>Bacteria</taxon>
        <taxon>Pseudomonadati</taxon>
        <taxon>Pseudomonadota</taxon>
        <taxon>Alphaproteobacteria</taxon>
        <taxon>Hyphomicrobiales</taxon>
        <taxon>Segnochrobactraceae</taxon>
        <taxon>Segnochrobactrum</taxon>
    </lineage>
</organism>
<evidence type="ECO:0000256" key="2">
    <source>
        <dbReference type="ARBA" id="ARBA00006745"/>
    </source>
</evidence>
<comment type="catalytic activity">
    <reaction evidence="8">
        <text>guanine + H2O + H(+) = xanthine + NH4(+)</text>
        <dbReference type="Rhea" id="RHEA:14665"/>
        <dbReference type="ChEBI" id="CHEBI:15377"/>
        <dbReference type="ChEBI" id="CHEBI:15378"/>
        <dbReference type="ChEBI" id="CHEBI:16235"/>
        <dbReference type="ChEBI" id="CHEBI:17712"/>
        <dbReference type="ChEBI" id="CHEBI:28938"/>
        <dbReference type="EC" id="3.5.4.3"/>
    </reaction>
</comment>
<comment type="pathway">
    <text evidence="1 8">Purine metabolism; guanine degradation; xanthine from guanine: step 1/1.</text>
</comment>
<reference evidence="10 11" key="1">
    <citation type="submission" date="2019-09" db="EMBL/GenBank/DDBJ databases">
        <title>Segnochrobactrum spirostomi gen. nov., sp. nov., isolated from the ciliate Spirostomum cf. yagiui and description of a novel family, Segnochrobactraceae fam. nov. within the order Rhizobiales of the class Alphaproteobacteria.</title>
        <authorList>
            <person name="Akter S."/>
            <person name="Shazib S.U.A."/>
            <person name="Shin M.K."/>
        </authorList>
    </citation>
    <scope>NUCLEOTIDE SEQUENCE [LARGE SCALE GENOMIC DNA]</scope>
    <source>
        <strain evidence="10 11">Sp-1</strain>
    </source>
</reference>
<evidence type="ECO:0000313" key="10">
    <source>
        <dbReference type="EMBL" id="MQT14625.1"/>
    </source>
</evidence>
<dbReference type="PANTHER" id="PTHR11271:SF6">
    <property type="entry name" value="GUANINE DEAMINASE"/>
    <property type="match status" value="1"/>
</dbReference>
<keyword evidence="6 8" id="KW-0862">Zinc</keyword>
<proteinExistence type="inferred from homology"/>
<dbReference type="GO" id="GO:0008892">
    <property type="term" value="F:guanine deaminase activity"/>
    <property type="evidence" value="ECO:0007669"/>
    <property type="project" value="UniProtKB-UniRule"/>
</dbReference>
<keyword evidence="11" id="KW-1185">Reference proteome</keyword>
<dbReference type="InterPro" id="IPR051607">
    <property type="entry name" value="Metallo-dep_hydrolases"/>
</dbReference>
<evidence type="ECO:0000313" key="11">
    <source>
        <dbReference type="Proteomes" id="UP000332515"/>
    </source>
</evidence>
<evidence type="ECO:0000259" key="9">
    <source>
        <dbReference type="Pfam" id="PF01979"/>
    </source>
</evidence>
<dbReference type="InterPro" id="IPR014311">
    <property type="entry name" value="Guanine_deaminase"/>
</dbReference>
<protein>
    <recommendedName>
        <fullName evidence="3 7">Guanine deaminase</fullName>
        <shortName evidence="8">Guanase</shortName>
        <ecNumber evidence="3 7">3.5.4.3</ecNumber>
    </recommendedName>
    <alternativeName>
        <fullName evidence="8">Guanine aminohydrolase</fullName>
    </alternativeName>
</protein>
<evidence type="ECO:0000256" key="3">
    <source>
        <dbReference type="ARBA" id="ARBA00012781"/>
    </source>
</evidence>
<name>A0A6A7Y7E6_9HYPH</name>